<dbReference type="Gene3D" id="3.30.70.120">
    <property type="match status" value="1"/>
</dbReference>
<dbReference type="AlphaFoldDB" id="G0ULK9"/>
<dbReference type="EMBL" id="HE575317">
    <property type="protein sequence ID" value="CCC90264.1"/>
    <property type="molecule type" value="Genomic_DNA"/>
</dbReference>
<dbReference type="InterPro" id="IPR011322">
    <property type="entry name" value="N-reg_PII-like_a/b"/>
</dbReference>
<dbReference type="InterPro" id="IPR004323">
    <property type="entry name" value="Ion_tolerance_CutA"/>
</dbReference>
<organism evidence="2">
    <name type="scientific">Trypanosoma congolense (strain IL3000)</name>
    <dbReference type="NCBI Taxonomy" id="1068625"/>
    <lineage>
        <taxon>Eukaryota</taxon>
        <taxon>Discoba</taxon>
        <taxon>Euglenozoa</taxon>
        <taxon>Kinetoplastea</taxon>
        <taxon>Metakinetoplastina</taxon>
        <taxon>Trypanosomatida</taxon>
        <taxon>Trypanosomatidae</taxon>
        <taxon>Trypanosoma</taxon>
        <taxon>Nannomonas</taxon>
    </lineage>
</organism>
<gene>
    <name evidence="2" type="ORF">TCIL3000_4_3660</name>
</gene>
<comment type="similarity">
    <text evidence="1">Belongs to the CutA family.</text>
</comment>
<dbReference type="PANTHER" id="PTHR23419:SF8">
    <property type="entry name" value="FI09726P"/>
    <property type="match status" value="1"/>
</dbReference>
<dbReference type="PANTHER" id="PTHR23419">
    <property type="entry name" value="DIVALENT CATION TOLERANCE CUTA-RELATED"/>
    <property type="match status" value="1"/>
</dbReference>
<name>G0ULK9_TRYCI</name>
<dbReference type="GO" id="GO:0010038">
    <property type="term" value="P:response to metal ion"/>
    <property type="evidence" value="ECO:0007669"/>
    <property type="project" value="InterPro"/>
</dbReference>
<proteinExistence type="inferred from homology"/>
<accession>G0ULK9</accession>
<evidence type="ECO:0000313" key="2">
    <source>
        <dbReference type="EMBL" id="CCC90264.1"/>
    </source>
</evidence>
<dbReference type="VEuPathDB" id="TriTrypDB:TcIL3000_4_3660"/>
<dbReference type="InterPro" id="IPR015867">
    <property type="entry name" value="N-reg_PII/ATP_PRibTrfase_C"/>
</dbReference>
<dbReference type="SUPFAM" id="SSF54913">
    <property type="entry name" value="GlnB-like"/>
    <property type="match status" value="1"/>
</dbReference>
<reference evidence="2" key="1">
    <citation type="journal article" date="2012" name="Proc. Natl. Acad. Sci. U.S.A.">
        <title>Antigenic diversity is generated by distinct evolutionary mechanisms in African trypanosome species.</title>
        <authorList>
            <person name="Jackson A.P."/>
            <person name="Berry A."/>
            <person name="Aslett M."/>
            <person name="Allison H.C."/>
            <person name="Burton P."/>
            <person name="Vavrova-Anderson J."/>
            <person name="Brown R."/>
            <person name="Browne H."/>
            <person name="Corton N."/>
            <person name="Hauser H."/>
            <person name="Gamble J."/>
            <person name="Gilderthorp R."/>
            <person name="Marcello L."/>
            <person name="McQuillan J."/>
            <person name="Otto T.D."/>
            <person name="Quail M.A."/>
            <person name="Sanders M.J."/>
            <person name="van Tonder A."/>
            <person name="Ginger M.L."/>
            <person name="Field M.C."/>
            <person name="Barry J.D."/>
            <person name="Hertz-Fowler C."/>
            <person name="Berriman M."/>
        </authorList>
    </citation>
    <scope>NUCLEOTIDE SEQUENCE</scope>
    <source>
        <strain evidence="2">IL3000</strain>
    </source>
</reference>
<protein>
    <submittedName>
        <fullName evidence="2">Uncharacterized protein TCIL3000_4_3660</fullName>
    </submittedName>
</protein>
<dbReference type="GO" id="GO:0005507">
    <property type="term" value="F:copper ion binding"/>
    <property type="evidence" value="ECO:0007669"/>
    <property type="project" value="TreeGrafter"/>
</dbReference>
<dbReference type="Pfam" id="PF03091">
    <property type="entry name" value="CutA1"/>
    <property type="match status" value="1"/>
</dbReference>
<evidence type="ECO:0000256" key="1">
    <source>
        <dbReference type="ARBA" id="ARBA00010169"/>
    </source>
</evidence>
<sequence>MFSVCYITTPSIDVARTLSHVLVGGNKAACVNIVPSVTSVYRWEGRVCEDTECLMMVKTRTELVQEVVETVKKNHPYSVPEVISVPIGPGNEAYLKWVGESTTPISDGGCGKE</sequence>